<name>A0A8S9S9R3_BRACR</name>
<dbReference type="Proteomes" id="UP000712600">
    <property type="component" value="Unassembled WGS sequence"/>
</dbReference>
<dbReference type="EMBL" id="QGKX02000088">
    <property type="protein sequence ID" value="KAF3590030.1"/>
    <property type="molecule type" value="Genomic_DNA"/>
</dbReference>
<organism evidence="1 2">
    <name type="scientific">Brassica cretica</name>
    <name type="common">Mustard</name>
    <dbReference type="NCBI Taxonomy" id="69181"/>
    <lineage>
        <taxon>Eukaryota</taxon>
        <taxon>Viridiplantae</taxon>
        <taxon>Streptophyta</taxon>
        <taxon>Embryophyta</taxon>
        <taxon>Tracheophyta</taxon>
        <taxon>Spermatophyta</taxon>
        <taxon>Magnoliopsida</taxon>
        <taxon>eudicotyledons</taxon>
        <taxon>Gunneridae</taxon>
        <taxon>Pentapetalae</taxon>
        <taxon>rosids</taxon>
        <taxon>malvids</taxon>
        <taxon>Brassicales</taxon>
        <taxon>Brassicaceae</taxon>
        <taxon>Brassiceae</taxon>
        <taxon>Brassica</taxon>
    </lineage>
</organism>
<dbReference type="InterPro" id="IPR018790">
    <property type="entry name" value="DUF2358"/>
</dbReference>
<proteinExistence type="predicted"/>
<evidence type="ECO:0000313" key="1">
    <source>
        <dbReference type="EMBL" id="KAF3590030.1"/>
    </source>
</evidence>
<dbReference type="PANTHER" id="PTHR34123:SF4">
    <property type="entry name" value="PHOSPHORIBOSYLTRANSFERASE-LIKE PROTEIN, PUTATIVE (DUF2358)-RELATED"/>
    <property type="match status" value="1"/>
</dbReference>
<evidence type="ECO:0000313" key="2">
    <source>
        <dbReference type="Proteomes" id="UP000712600"/>
    </source>
</evidence>
<protein>
    <submittedName>
        <fullName evidence="1">Uncharacterized protein</fullName>
    </submittedName>
</protein>
<sequence>MAGVTSKIFISSSSTLRRVNNHRPTRCFSGSPEKKTPAILKWAVGGVTEVLRLFSVASSPSTTIRTITNKDKSVGTGYRPDSEVTARDADDVMKVLRSDYGNAYFVTGIFTTEIYSDDCIFEDPTISFQGTELYERNLRLLVPFLEDASIELQNMDKSELSQGNYIRATWKLRTYLKLPWRPLISIDGSTVYELDRDFKIVKHVESWSISAVEAIRQIFTFNSVTSLS</sequence>
<dbReference type="Pfam" id="PF10184">
    <property type="entry name" value="DUF2358"/>
    <property type="match status" value="1"/>
</dbReference>
<accession>A0A8S9S9R3</accession>
<gene>
    <name evidence="1" type="ORF">F2Q69_00032398</name>
</gene>
<dbReference type="AlphaFoldDB" id="A0A8S9S9R3"/>
<reference evidence="1" key="1">
    <citation type="submission" date="2019-12" db="EMBL/GenBank/DDBJ databases">
        <title>Genome sequencing and annotation of Brassica cretica.</title>
        <authorList>
            <person name="Studholme D.J."/>
            <person name="Sarris P."/>
        </authorList>
    </citation>
    <scope>NUCLEOTIDE SEQUENCE</scope>
    <source>
        <strain evidence="1">PFS-109/04</strain>
        <tissue evidence="1">Leaf</tissue>
    </source>
</reference>
<comment type="caution">
    <text evidence="1">The sequence shown here is derived from an EMBL/GenBank/DDBJ whole genome shotgun (WGS) entry which is preliminary data.</text>
</comment>
<dbReference type="PANTHER" id="PTHR34123">
    <property type="entry name" value="OS04G0578200 PROTEIN"/>
    <property type="match status" value="1"/>
</dbReference>
<dbReference type="SUPFAM" id="SSF54427">
    <property type="entry name" value="NTF2-like"/>
    <property type="match status" value="1"/>
</dbReference>
<dbReference type="InterPro" id="IPR032710">
    <property type="entry name" value="NTF2-like_dom_sf"/>
</dbReference>